<organism evidence="11">
    <name type="scientific">Thermomicrobium roseum</name>
    <dbReference type="NCBI Taxonomy" id="500"/>
    <lineage>
        <taxon>Bacteria</taxon>
        <taxon>Pseudomonadati</taxon>
        <taxon>Thermomicrobiota</taxon>
        <taxon>Thermomicrobia</taxon>
        <taxon>Thermomicrobiales</taxon>
        <taxon>Thermomicrobiaceae</taxon>
        <taxon>Thermomicrobium</taxon>
    </lineage>
</organism>
<keyword evidence="11" id="KW-0121">Carboxypeptidase</keyword>
<dbReference type="GO" id="GO:0009002">
    <property type="term" value="F:serine-type D-Ala-D-Ala carboxypeptidase activity"/>
    <property type="evidence" value="ECO:0007669"/>
    <property type="project" value="InterPro"/>
</dbReference>
<dbReference type="GO" id="GO:0008360">
    <property type="term" value="P:regulation of cell shape"/>
    <property type="evidence" value="ECO:0007669"/>
    <property type="project" value="UniProtKB-KW"/>
</dbReference>
<evidence type="ECO:0000256" key="5">
    <source>
        <dbReference type="ARBA" id="ARBA00022984"/>
    </source>
</evidence>
<name>A0A7C1WZE0_THERO</name>
<comment type="similarity">
    <text evidence="1 9">Belongs to the peptidase S11 family.</text>
</comment>
<dbReference type="GO" id="GO:0071555">
    <property type="term" value="P:cell wall organization"/>
    <property type="evidence" value="ECO:0007669"/>
    <property type="project" value="UniProtKB-KW"/>
</dbReference>
<keyword evidence="11" id="KW-0645">Protease</keyword>
<dbReference type="EMBL" id="DSJL01000003">
    <property type="protein sequence ID" value="HEF64356.1"/>
    <property type="molecule type" value="Genomic_DNA"/>
</dbReference>
<dbReference type="SUPFAM" id="SSF56601">
    <property type="entry name" value="beta-lactamase/transpeptidase-like"/>
    <property type="match status" value="1"/>
</dbReference>
<reference evidence="11" key="1">
    <citation type="journal article" date="2020" name="mSystems">
        <title>Genome- and Community-Level Interaction Insights into Carbon Utilization and Element Cycling Functions of Hydrothermarchaeota in Hydrothermal Sediment.</title>
        <authorList>
            <person name="Zhou Z."/>
            <person name="Liu Y."/>
            <person name="Xu W."/>
            <person name="Pan J."/>
            <person name="Luo Z.H."/>
            <person name="Li M."/>
        </authorList>
    </citation>
    <scope>NUCLEOTIDE SEQUENCE [LARGE SCALE GENOMIC DNA]</scope>
    <source>
        <strain evidence="11">SpSt-222</strain>
    </source>
</reference>
<dbReference type="InterPro" id="IPR018044">
    <property type="entry name" value="Peptidase_S11"/>
</dbReference>
<feature type="binding site" evidence="8">
    <location>
        <position position="336"/>
    </location>
    <ligand>
        <name>substrate</name>
    </ligand>
</feature>
<evidence type="ECO:0000256" key="2">
    <source>
        <dbReference type="ARBA" id="ARBA00022729"/>
    </source>
</evidence>
<keyword evidence="2" id="KW-0732">Signal</keyword>
<comment type="caution">
    <text evidence="11">The sequence shown here is derived from an EMBL/GenBank/DDBJ whole genome shotgun (WGS) entry which is preliminary data.</text>
</comment>
<dbReference type="PANTHER" id="PTHR21581:SF33">
    <property type="entry name" value="D-ALANYL-D-ALANINE CARBOXYPEPTIDASE DACB"/>
    <property type="match status" value="1"/>
</dbReference>
<evidence type="ECO:0000256" key="4">
    <source>
        <dbReference type="ARBA" id="ARBA00022960"/>
    </source>
</evidence>
<evidence type="ECO:0000256" key="9">
    <source>
        <dbReference type="RuleBase" id="RU004016"/>
    </source>
</evidence>
<dbReference type="AlphaFoldDB" id="A0A7C1WZE0"/>
<evidence type="ECO:0000256" key="3">
    <source>
        <dbReference type="ARBA" id="ARBA00022801"/>
    </source>
</evidence>
<dbReference type="Gene3D" id="3.40.710.10">
    <property type="entry name" value="DD-peptidase/beta-lactamase superfamily"/>
    <property type="match status" value="1"/>
</dbReference>
<evidence type="ECO:0000256" key="7">
    <source>
        <dbReference type="PIRSR" id="PIRSR618044-1"/>
    </source>
</evidence>
<dbReference type="GO" id="GO:0006508">
    <property type="term" value="P:proteolysis"/>
    <property type="evidence" value="ECO:0007669"/>
    <property type="project" value="InterPro"/>
</dbReference>
<feature type="active site" description="Proton acceptor" evidence="7">
    <location>
        <position position="167"/>
    </location>
</feature>
<dbReference type="PRINTS" id="PR00725">
    <property type="entry name" value="DADACBPTASE1"/>
</dbReference>
<evidence type="ECO:0000313" key="11">
    <source>
        <dbReference type="EMBL" id="HEF64356.1"/>
    </source>
</evidence>
<dbReference type="InterPro" id="IPR001967">
    <property type="entry name" value="Peptidase_S11_N"/>
</dbReference>
<keyword evidence="5" id="KW-0573">Peptidoglycan synthesis</keyword>
<keyword evidence="4" id="KW-0133">Cell shape</keyword>
<sequence>MQVGERGQRRDDRRWWPVGILIGVQLGDEFWWYAQAFSNRVTAFYWQIFDRVLCACSQLHRPFRFHTCLLRRDHAWPEEYRREPRACQAVRRVVLSTVLALALVTWATAGVTAAPERSVGVAESTGTQLTDTPGVTARATFVVDITAGGALWSDNADVPLPPASTTKIITALTARRVLAPDEWVMIEPSDLVDPTIYSNAGLQVGDRLRVRDLLAALLVASAGDAALALARVGGERVATGGETPQAAFVVAMNEEARRIGLRSSYFLTPDGRDVPGQVATARDLAIAAMHLLSDPLLADLVAAPSIEVEIDGPQARKVTLTNTNQLLTAPDVIGVKTGTSPAAGQCLVAAVRRGHDIVVLVILGSQDRYRDAHVLLSWLDQHYRWLTLDGSTFPELAVLRRFRIVPALTPTVVVPADRAQEVELDVTYRPAAWGTVGTVRLRIGIVDLVAVPLVRVDQLGFVPISERA</sequence>
<dbReference type="GO" id="GO:0009252">
    <property type="term" value="P:peptidoglycan biosynthetic process"/>
    <property type="evidence" value="ECO:0007669"/>
    <property type="project" value="UniProtKB-KW"/>
</dbReference>
<evidence type="ECO:0000256" key="8">
    <source>
        <dbReference type="PIRSR" id="PIRSR618044-2"/>
    </source>
</evidence>
<gene>
    <name evidence="11" type="ORF">ENP47_01925</name>
</gene>
<keyword evidence="6" id="KW-0961">Cell wall biogenesis/degradation</keyword>
<feature type="domain" description="Peptidase S11 D-alanyl-D-alanine carboxypeptidase A N-terminal" evidence="10">
    <location>
        <begin position="131"/>
        <end position="365"/>
    </location>
</feature>
<dbReference type="PANTHER" id="PTHR21581">
    <property type="entry name" value="D-ALANYL-D-ALANINE CARBOXYPEPTIDASE"/>
    <property type="match status" value="1"/>
</dbReference>
<accession>A0A7C1WZE0</accession>
<evidence type="ECO:0000256" key="6">
    <source>
        <dbReference type="ARBA" id="ARBA00023316"/>
    </source>
</evidence>
<proteinExistence type="inferred from homology"/>
<evidence type="ECO:0000256" key="1">
    <source>
        <dbReference type="ARBA" id="ARBA00007164"/>
    </source>
</evidence>
<keyword evidence="3" id="KW-0378">Hydrolase</keyword>
<dbReference type="Pfam" id="PF00768">
    <property type="entry name" value="Peptidase_S11"/>
    <property type="match status" value="1"/>
</dbReference>
<feature type="active site" description="Acyl-ester intermediate" evidence="7">
    <location>
        <position position="164"/>
    </location>
</feature>
<protein>
    <submittedName>
        <fullName evidence="11">D-alanyl-D-alanine carboxypeptidase</fullName>
    </submittedName>
</protein>
<feature type="active site" evidence="7">
    <location>
        <position position="221"/>
    </location>
</feature>
<evidence type="ECO:0000259" key="10">
    <source>
        <dbReference type="Pfam" id="PF00768"/>
    </source>
</evidence>
<dbReference type="InterPro" id="IPR012338">
    <property type="entry name" value="Beta-lactam/transpept-like"/>
</dbReference>